<evidence type="ECO:0000256" key="8">
    <source>
        <dbReference type="ARBA" id="ARBA00022603"/>
    </source>
</evidence>
<dbReference type="InterPro" id="IPR016009">
    <property type="entry name" value="tRNA_MeTrfase_TRMD/TRM10"/>
</dbReference>
<dbReference type="AlphaFoldDB" id="A0A9D2RHS9"/>
<dbReference type="SUPFAM" id="SSF75217">
    <property type="entry name" value="alpha/beta knot"/>
    <property type="match status" value="1"/>
</dbReference>
<accession>A0A9D2RHS9</accession>
<dbReference type="GO" id="GO:0002939">
    <property type="term" value="P:tRNA N1-guanine methylation"/>
    <property type="evidence" value="ECO:0007669"/>
    <property type="project" value="TreeGrafter"/>
</dbReference>
<comment type="function">
    <text evidence="1 15 17">Specifically methylates guanosine-37 in various tRNAs.</text>
</comment>
<dbReference type="InterPro" id="IPR023148">
    <property type="entry name" value="tRNA_m1G_MeTrfase_C_sf"/>
</dbReference>
<feature type="binding site" evidence="15 16">
    <location>
        <position position="112"/>
    </location>
    <ligand>
        <name>S-adenosyl-L-methionine</name>
        <dbReference type="ChEBI" id="CHEBI:59789"/>
    </ligand>
</feature>
<comment type="similarity">
    <text evidence="3 15 17">Belongs to the RNA methyltransferase TrmD family.</text>
</comment>
<protein>
    <recommendedName>
        <fullName evidence="6 15">tRNA (guanine-N(1)-)-methyltransferase</fullName>
        <ecNumber evidence="5 15">2.1.1.228</ecNumber>
    </recommendedName>
    <alternativeName>
        <fullName evidence="12 15">M1G-methyltransferase</fullName>
    </alternativeName>
    <alternativeName>
        <fullName evidence="13 15">tRNA [GM37] methyltransferase</fullName>
    </alternativeName>
</protein>
<gene>
    <name evidence="15 19" type="primary">trmD</name>
    <name evidence="19" type="ORF">H9779_05620</name>
</gene>
<dbReference type="GO" id="GO:0005829">
    <property type="term" value="C:cytosol"/>
    <property type="evidence" value="ECO:0007669"/>
    <property type="project" value="TreeGrafter"/>
</dbReference>
<dbReference type="GO" id="GO:0052906">
    <property type="term" value="F:tRNA (guanine(37)-N1)-methyltransferase activity"/>
    <property type="evidence" value="ECO:0007669"/>
    <property type="project" value="UniProtKB-UniRule"/>
</dbReference>
<dbReference type="EMBL" id="DWYR01000013">
    <property type="protein sequence ID" value="HJA99062.1"/>
    <property type="molecule type" value="Genomic_DNA"/>
</dbReference>
<keyword evidence="8 15" id="KW-0489">Methyltransferase</keyword>
<evidence type="ECO:0000256" key="12">
    <source>
        <dbReference type="ARBA" id="ARBA00029736"/>
    </source>
</evidence>
<evidence type="ECO:0000259" key="18">
    <source>
        <dbReference type="Pfam" id="PF01746"/>
    </source>
</evidence>
<comment type="subunit">
    <text evidence="4 15 17">Homodimer.</text>
</comment>
<evidence type="ECO:0000256" key="1">
    <source>
        <dbReference type="ARBA" id="ARBA00002634"/>
    </source>
</evidence>
<dbReference type="Gene3D" id="1.10.1270.20">
    <property type="entry name" value="tRNA(m1g37)methyltransferase, domain 2"/>
    <property type="match status" value="1"/>
</dbReference>
<evidence type="ECO:0000256" key="4">
    <source>
        <dbReference type="ARBA" id="ARBA00011738"/>
    </source>
</evidence>
<dbReference type="Gene3D" id="3.40.1280.10">
    <property type="match status" value="1"/>
</dbReference>
<keyword evidence="10 15" id="KW-0949">S-adenosyl-L-methionine</keyword>
<feature type="binding site" evidence="15 16">
    <location>
        <begin position="132"/>
        <end position="137"/>
    </location>
    <ligand>
        <name>S-adenosyl-L-methionine</name>
        <dbReference type="ChEBI" id="CHEBI:59789"/>
    </ligand>
</feature>
<evidence type="ECO:0000256" key="5">
    <source>
        <dbReference type="ARBA" id="ARBA00012807"/>
    </source>
</evidence>
<evidence type="ECO:0000256" key="13">
    <source>
        <dbReference type="ARBA" id="ARBA00033392"/>
    </source>
</evidence>
<dbReference type="Pfam" id="PF01746">
    <property type="entry name" value="tRNA_m1G_MT"/>
    <property type="match status" value="1"/>
</dbReference>
<comment type="caution">
    <text evidence="19">The sequence shown here is derived from an EMBL/GenBank/DDBJ whole genome shotgun (WGS) entry which is preliminary data.</text>
</comment>
<evidence type="ECO:0000256" key="3">
    <source>
        <dbReference type="ARBA" id="ARBA00007630"/>
    </source>
</evidence>
<dbReference type="HAMAP" id="MF_00605">
    <property type="entry name" value="TrmD"/>
    <property type="match status" value="1"/>
</dbReference>
<reference evidence="19" key="2">
    <citation type="submission" date="2021-04" db="EMBL/GenBank/DDBJ databases">
        <authorList>
            <person name="Gilroy R."/>
        </authorList>
    </citation>
    <scope>NUCLEOTIDE SEQUENCE</scope>
    <source>
        <strain evidence="19">CHK169-11906</strain>
    </source>
</reference>
<evidence type="ECO:0000313" key="20">
    <source>
        <dbReference type="Proteomes" id="UP000824259"/>
    </source>
</evidence>
<keyword evidence="7 15" id="KW-0963">Cytoplasm</keyword>
<evidence type="ECO:0000256" key="17">
    <source>
        <dbReference type="RuleBase" id="RU003464"/>
    </source>
</evidence>
<evidence type="ECO:0000256" key="14">
    <source>
        <dbReference type="ARBA" id="ARBA00047783"/>
    </source>
</evidence>
<keyword evidence="9 15" id="KW-0808">Transferase</keyword>
<dbReference type="InterPro" id="IPR029028">
    <property type="entry name" value="Alpha/beta_knot_MTases"/>
</dbReference>
<evidence type="ECO:0000256" key="16">
    <source>
        <dbReference type="PIRSR" id="PIRSR000386-1"/>
    </source>
</evidence>
<evidence type="ECO:0000313" key="19">
    <source>
        <dbReference type="EMBL" id="HJA99062.1"/>
    </source>
</evidence>
<evidence type="ECO:0000256" key="15">
    <source>
        <dbReference type="HAMAP-Rule" id="MF_00605"/>
    </source>
</evidence>
<evidence type="ECO:0000256" key="2">
    <source>
        <dbReference type="ARBA" id="ARBA00004496"/>
    </source>
</evidence>
<evidence type="ECO:0000256" key="10">
    <source>
        <dbReference type="ARBA" id="ARBA00022691"/>
    </source>
</evidence>
<evidence type="ECO:0000256" key="9">
    <source>
        <dbReference type="ARBA" id="ARBA00022679"/>
    </source>
</evidence>
<feature type="domain" description="tRNA methyltransferase TRMD/TRM10-type" evidence="18">
    <location>
        <begin position="1"/>
        <end position="224"/>
    </location>
</feature>
<sequence length="227" mass="25986">MRIDILTVVPELLTSPLNESILKRAQEKGLVEIHIHNLRDYTFDKRRTTDDYPFGGEAGMVMKPEPIFRCIEALKAERDYDEVIYTSPDGIRYDQHEANRLSTLENIIILCGHYKGIDYRIREHLITREISIGDYVLTGGELAACIIADSVVRIIPGAIGDEASALTDCFQDNLLAPPVYTRPAEFNGWRVPDVLLSGNFAQIEKWQEEQSWERTKRLRPDLLPKEE</sequence>
<dbReference type="Proteomes" id="UP000824259">
    <property type="component" value="Unassembled WGS sequence"/>
</dbReference>
<dbReference type="PIRSF" id="PIRSF000386">
    <property type="entry name" value="tRNA_mtase"/>
    <property type="match status" value="1"/>
</dbReference>
<dbReference type="NCBIfam" id="TIGR00088">
    <property type="entry name" value="trmD"/>
    <property type="match status" value="1"/>
</dbReference>
<dbReference type="InterPro" id="IPR029026">
    <property type="entry name" value="tRNA_m1G_MTases_N"/>
</dbReference>
<dbReference type="EC" id="2.1.1.228" evidence="5 15"/>
<comment type="catalytic activity">
    <reaction evidence="14 15 17">
        <text>guanosine(37) in tRNA + S-adenosyl-L-methionine = N(1)-methylguanosine(37) in tRNA + S-adenosyl-L-homocysteine + H(+)</text>
        <dbReference type="Rhea" id="RHEA:36899"/>
        <dbReference type="Rhea" id="RHEA-COMP:10145"/>
        <dbReference type="Rhea" id="RHEA-COMP:10147"/>
        <dbReference type="ChEBI" id="CHEBI:15378"/>
        <dbReference type="ChEBI" id="CHEBI:57856"/>
        <dbReference type="ChEBI" id="CHEBI:59789"/>
        <dbReference type="ChEBI" id="CHEBI:73542"/>
        <dbReference type="ChEBI" id="CHEBI:74269"/>
        <dbReference type="EC" id="2.1.1.228"/>
    </reaction>
</comment>
<dbReference type="PANTHER" id="PTHR46417:SF1">
    <property type="entry name" value="TRNA (GUANINE-N(1)-)-METHYLTRANSFERASE"/>
    <property type="match status" value="1"/>
</dbReference>
<dbReference type="CDD" id="cd18080">
    <property type="entry name" value="TrmD-like"/>
    <property type="match status" value="1"/>
</dbReference>
<evidence type="ECO:0000256" key="11">
    <source>
        <dbReference type="ARBA" id="ARBA00022694"/>
    </source>
</evidence>
<dbReference type="InterPro" id="IPR002649">
    <property type="entry name" value="tRNA_m1G_MeTrfase_TrmD"/>
</dbReference>
<dbReference type="PANTHER" id="PTHR46417">
    <property type="entry name" value="TRNA (GUANINE-N(1)-)-METHYLTRANSFERASE"/>
    <property type="match status" value="1"/>
</dbReference>
<reference evidence="19" key="1">
    <citation type="journal article" date="2021" name="PeerJ">
        <title>Extensive microbial diversity within the chicken gut microbiome revealed by metagenomics and culture.</title>
        <authorList>
            <person name="Gilroy R."/>
            <person name="Ravi A."/>
            <person name="Getino M."/>
            <person name="Pursley I."/>
            <person name="Horton D.L."/>
            <person name="Alikhan N.F."/>
            <person name="Baker D."/>
            <person name="Gharbi K."/>
            <person name="Hall N."/>
            <person name="Watson M."/>
            <person name="Adriaenssens E.M."/>
            <person name="Foster-Nyarko E."/>
            <person name="Jarju S."/>
            <person name="Secka A."/>
            <person name="Antonio M."/>
            <person name="Oren A."/>
            <person name="Chaudhuri R.R."/>
            <person name="La Ragione R."/>
            <person name="Hildebrand F."/>
            <person name="Pallen M.J."/>
        </authorList>
    </citation>
    <scope>NUCLEOTIDE SEQUENCE</scope>
    <source>
        <strain evidence="19">CHK169-11906</strain>
    </source>
</reference>
<name>A0A9D2RHS9_9BACT</name>
<evidence type="ECO:0000256" key="7">
    <source>
        <dbReference type="ARBA" id="ARBA00022490"/>
    </source>
</evidence>
<evidence type="ECO:0000256" key="6">
    <source>
        <dbReference type="ARBA" id="ARBA00014679"/>
    </source>
</evidence>
<keyword evidence="11 15" id="KW-0819">tRNA processing</keyword>
<proteinExistence type="inferred from homology"/>
<dbReference type="NCBIfam" id="NF000648">
    <property type="entry name" value="PRK00026.1"/>
    <property type="match status" value="1"/>
</dbReference>
<dbReference type="FunFam" id="3.40.1280.10:FF:000001">
    <property type="entry name" value="tRNA (guanine-N(1)-)-methyltransferase"/>
    <property type="match status" value="1"/>
</dbReference>
<organism evidence="19 20">
    <name type="scientific">Candidatus Alistipes avicola</name>
    <dbReference type="NCBI Taxonomy" id="2838432"/>
    <lineage>
        <taxon>Bacteria</taxon>
        <taxon>Pseudomonadati</taxon>
        <taxon>Bacteroidota</taxon>
        <taxon>Bacteroidia</taxon>
        <taxon>Bacteroidales</taxon>
        <taxon>Rikenellaceae</taxon>
        <taxon>Alistipes</taxon>
    </lineage>
</organism>
<comment type="subcellular location">
    <subcellularLocation>
        <location evidence="2 15 17">Cytoplasm</location>
    </subcellularLocation>
</comment>